<feature type="compositionally biased region" description="Polar residues" evidence="8">
    <location>
        <begin position="321"/>
        <end position="334"/>
    </location>
</feature>
<feature type="compositionally biased region" description="Basic and acidic residues" evidence="8">
    <location>
        <begin position="543"/>
        <end position="560"/>
    </location>
</feature>
<gene>
    <name evidence="10" type="primary">INCENP_1</name>
    <name evidence="10" type="ORF">FQV12_0012898</name>
</gene>
<feature type="compositionally biased region" description="Basic and acidic residues" evidence="8">
    <location>
        <begin position="646"/>
        <end position="680"/>
    </location>
</feature>
<evidence type="ECO:0000259" key="9">
    <source>
        <dbReference type="Pfam" id="PF03941"/>
    </source>
</evidence>
<evidence type="ECO:0000256" key="3">
    <source>
        <dbReference type="ARBA" id="ARBA00010042"/>
    </source>
</evidence>
<dbReference type="GO" id="GO:0032133">
    <property type="term" value="C:chromosome passenger complex"/>
    <property type="evidence" value="ECO:0007669"/>
    <property type="project" value="TreeGrafter"/>
</dbReference>
<evidence type="ECO:0000313" key="11">
    <source>
        <dbReference type="Proteomes" id="UP000716595"/>
    </source>
</evidence>
<evidence type="ECO:0000256" key="6">
    <source>
        <dbReference type="ARBA" id="ARBA00023212"/>
    </source>
</evidence>
<dbReference type="GO" id="GO:0005634">
    <property type="term" value="C:nucleus"/>
    <property type="evidence" value="ECO:0007669"/>
    <property type="project" value="UniProtKB-SubCell"/>
</dbReference>
<evidence type="ECO:0000256" key="5">
    <source>
        <dbReference type="ARBA" id="ARBA00022829"/>
    </source>
</evidence>
<keyword evidence="11" id="KW-1185">Reference proteome</keyword>
<dbReference type="GO" id="GO:1990385">
    <property type="term" value="C:meiotic spindle midzone"/>
    <property type="evidence" value="ECO:0007669"/>
    <property type="project" value="TreeGrafter"/>
</dbReference>
<feature type="compositionally biased region" description="Polar residues" evidence="8">
    <location>
        <begin position="187"/>
        <end position="199"/>
    </location>
</feature>
<accession>A0A8J4NS00</accession>
<comment type="subcellular location">
    <subcellularLocation>
        <location evidence="2">Cytoplasm</location>
        <location evidence="2">Cytoskeleton</location>
        <location evidence="2">Spindle</location>
    </subcellularLocation>
    <subcellularLocation>
        <location evidence="1">Nucleus</location>
    </subcellularLocation>
</comment>
<feature type="compositionally biased region" description="Basic and acidic residues" evidence="8">
    <location>
        <begin position="218"/>
        <end position="229"/>
    </location>
</feature>
<dbReference type="GO" id="GO:0000281">
    <property type="term" value="P:mitotic cytokinesis"/>
    <property type="evidence" value="ECO:0007669"/>
    <property type="project" value="TreeGrafter"/>
</dbReference>
<feature type="non-terminal residue" evidence="10">
    <location>
        <position position="802"/>
    </location>
</feature>
<dbReference type="PANTHER" id="PTHR13142:SF1">
    <property type="entry name" value="INNER CENTROMERE PROTEIN"/>
    <property type="match status" value="1"/>
</dbReference>
<feature type="region of interest" description="Disordered" evidence="8">
    <location>
        <begin position="533"/>
        <end position="633"/>
    </location>
</feature>
<evidence type="ECO:0000256" key="7">
    <source>
        <dbReference type="ARBA" id="ARBA00023242"/>
    </source>
</evidence>
<proteinExistence type="inferred from homology"/>
<dbReference type="GO" id="GO:0030496">
    <property type="term" value="C:midbody"/>
    <property type="evidence" value="ECO:0007669"/>
    <property type="project" value="TreeGrafter"/>
</dbReference>
<comment type="similarity">
    <text evidence="3">Belongs to the INCENP family.</text>
</comment>
<dbReference type="Proteomes" id="UP000716595">
    <property type="component" value="Unassembled WGS sequence"/>
</dbReference>
<feature type="non-terminal residue" evidence="10">
    <location>
        <position position="1"/>
    </location>
</feature>
<evidence type="ECO:0000256" key="2">
    <source>
        <dbReference type="ARBA" id="ARBA00004186"/>
    </source>
</evidence>
<keyword evidence="5" id="KW-0159">Chromosome partition</keyword>
<dbReference type="GO" id="GO:0051257">
    <property type="term" value="P:meiotic spindle midzone assembly"/>
    <property type="evidence" value="ECO:0007669"/>
    <property type="project" value="TreeGrafter"/>
</dbReference>
<evidence type="ECO:0000256" key="8">
    <source>
        <dbReference type="SAM" id="MobiDB-lite"/>
    </source>
</evidence>
<dbReference type="GO" id="GO:0051310">
    <property type="term" value="P:metaphase chromosome alignment"/>
    <property type="evidence" value="ECO:0007669"/>
    <property type="project" value="TreeGrafter"/>
</dbReference>
<evidence type="ECO:0000256" key="4">
    <source>
        <dbReference type="ARBA" id="ARBA00022490"/>
    </source>
</evidence>
<evidence type="ECO:0000256" key="1">
    <source>
        <dbReference type="ARBA" id="ARBA00004123"/>
    </source>
</evidence>
<comment type="caution">
    <text evidence="10">The sequence shown here is derived from an EMBL/GenBank/DDBJ whole genome shotgun (WGS) entry which is preliminary data.</text>
</comment>
<dbReference type="EMBL" id="VULL01002566">
    <property type="protein sequence ID" value="KAF1642982.1"/>
    <property type="molecule type" value="Genomic_DNA"/>
</dbReference>
<feature type="compositionally biased region" description="Low complexity" evidence="8">
    <location>
        <begin position="83"/>
        <end position="94"/>
    </location>
</feature>
<feature type="region of interest" description="Disordered" evidence="8">
    <location>
        <begin position="145"/>
        <end position="238"/>
    </location>
</feature>
<organism evidence="10 11">
    <name type="scientific">Eudyptes chrysocome</name>
    <name type="common">Western rockhopper penguin</name>
    <name type="synonym">Aptenodytes chrysocome</name>
    <dbReference type="NCBI Taxonomy" id="79626"/>
    <lineage>
        <taxon>Eukaryota</taxon>
        <taxon>Metazoa</taxon>
        <taxon>Chordata</taxon>
        <taxon>Craniata</taxon>
        <taxon>Vertebrata</taxon>
        <taxon>Euteleostomi</taxon>
        <taxon>Archelosauria</taxon>
        <taxon>Archosauria</taxon>
        <taxon>Dinosauria</taxon>
        <taxon>Saurischia</taxon>
        <taxon>Theropoda</taxon>
        <taxon>Coelurosauria</taxon>
        <taxon>Aves</taxon>
        <taxon>Neognathae</taxon>
        <taxon>Neoaves</taxon>
        <taxon>Aequornithes</taxon>
        <taxon>Sphenisciformes</taxon>
        <taxon>Spheniscidae</taxon>
        <taxon>Eudyptes</taxon>
    </lineage>
</organism>
<feature type="region of interest" description="Disordered" evidence="8">
    <location>
        <begin position="71"/>
        <end position="110"/>
    </location>
</feature>
<feature type="domain" description="Inner centromere protein ARK-binding" evidence="9">
    <location>
        <begin position="722"/>
        <end position="778"/>
    </location>
</feature>
<dbReference type="GO" id="GO:0000776">
    <property type="term" value="C:kinetochore"/>
    <property type="evidence" value="ECO:0007669"/>
    <property type="project" value="TreeGrafter"/>
</dbReference>
<feature type="compositionally biased region" description="Polar residues" evidence="8">
    <location>
        <begin position="682"/>
        <end position="703"/>
    </location>
</feature>
<dbReference type="Pfam" id="PF03941">
    <property type="entry name" value="INCENP_ARK-bind"/>
    <property type="match status" value="1"/>
</dbReference>
<sequence>SHYSDEPELMPKTPSQKNRQRRKRLSALQEENQELGRKRLSRRRNSSLKLVPAARYSQRLRNKEHLELIRAEAKEVSPPQRVTRSQAATSARSSEVCPETPPVQQVEGKVPLAEADVSDHVSTEMHLQKSASKPAEKLFATIFLSSDDGSPKESRVAKLPPVPAASELTVPHTPEADDAGEREAASQLKTGKAANTTVILSEEPRLEEVDDSAQVQEGSDKEPSQRIRDSPGTPTGCRLSRRSVRRSLMGKTSMTRRTSLAEKYSLASKRESMIRKSITRTTVKRKAAQKSSVSSSRMDGNGNWLFLCENGAETHLLFLQNPQSPQMSLRSRTVSRNEEPQETSNNENNLNKNGETQEPPQSARRKPSYKRAVDERYDNQQAEDGGLSPPRRKTPSPTFPASKVVRPFKTFLHTVQKNQLLMTPSSVGRNGVIKSFIRYNTPLQSDPKEKERQKLETLRKKQEAEQLRKQKLEEEKKRRLEEAKLKREERLRKVLQARERAEQIEEERKRRIEQKIALFDEKTEKVREERLAEEKIKKKAAAKKMEEAEARRRHDEEARKQKALQQEEEERRHKELMQKRKEEEQERARKIAEQRQAEQEREKQLAAERELERKKEQERIQAEKLREQQEKAARLQKEVLAAKEQLRKEMEKKEQEQRLAEMKRQEQEQKKLPEEQKAKDIAQTQHLENKENSPACNSYQMTPQARKEPKPPMINPNNYGLDLNSDDSTDDESQPRKPIPAWATGIQLSQAVVRQYYNPPNVDALFGVIASPKLEDIFYKSKPRYFKRTSSAVWSSPPFPGA</sequence>
<feature type="compositionally biased region" description="Basic and acidic residues" evidence="8">
    <location>
        <begin position="569"/>
        <end position="633"/>
    </location>
</feature>
<feature type="region of interest" description="Disordered" evidence="8">
    <location>
        <begin position="321"/>
        <end position="402"/>
    </location>
</feature>
<feature type="region of interest" description="Disordered" evidence="8">
    <location>
        <begin position="646"/>
        <end position="741"/>
    </location>
</feature>
<feature type="region of interest" description="Disordered" evidence="8">
    <location>
        <begin position="1"/>
        <end position="48"/>
    </location>
</feature>
<dbReference type="AlphaFoldDB" id="A0A8J4NS00"/>
<keyword evidence="4" id="KW-0963">Cytoplasm</keyword>
<dbReference type="PANTHER" id="PTHR13142">
    <property type="entry name" value="INNER CENTROMERE PROTEIN"/>
    <property type="match status" value="1"/>
</dbReference>
<evidence type="ECO:0000313" key="10">
    <source>
        <dbReference type="EMBL" id="KAF1642982.1"/>
    </source>
</evidence>
<name>A0A8J4NS00_EUDCH</name>
<protein>
    <submittedName>
        <fullName evidence="10">Inner centromere protein</fullName>
    </submittedName>
</protein>
<dbReference type="Gene3D" id="6.10.250.2990">
    <property type="match status" value="1"/>
</dbReference>
<keyword evidence="6" id="KW-0206">Cytoskeleton</keyword>
<keyword evidence="7" id="KW-0539">Nucleus</keyword>
<dbReference type="InterPro" id="IPR005635">
    <property type="entry name" value="Inner_centromere_prot_ARK-bd"/>
</dbReference>
<reference evidence="10" key="1">
    <citation type="journal article" date="2019" name="Gigascience">
        <title>High-coverage genomes to elucidate the evolution of penguins.</title>
        <authorList>
            <person name="Pan H."/>
            <person name="Cole T.L."/>
            <person name="Bi X."/>
            <person name="Fang M."/>
            <person name="Zhou C."/>
            <person name="Yang Z."/>
            <person name="Ksepka D.T."/>
            <person name="Hart T."/>
            <person name="Bouzat J.L."/>
            <person name="Argilla L.S."/>
            <person name="Bertelsen M.F."/>
            <person name="Boersma P.D."/>
            <person name="Bost C.A."/>
            <person name="Cherel Y."/>
            <person name="Dann P."/>
            <person name="Fiddaman S.R."/>
            <person name="Howard P."/>
            <person name="Labuschagne K."/>
            <person name="Mattern T."/>
            <person name="Miller G."/>
            <person name="Parker P."/>
            <person name="Phillips R.A."/>
            <person name="Quillfeldt P."/>
            <person name="Ryan P.G."/>
            <person name="Taylor H."/>
            <person name="Thompson D.R."/>
            <person name="Young M.J."/>
            <person name="Ellegaard M.R."/>
            <person name="Gilbert M.T.P."/>
            <person name="Sinding M.S."/>
            <person name="Pacheco G."/>
            <person name="Shepherd L.D."/>
            <person name="Tennyson A.J.D."/>
            <person name="Grosser S."/>
            <person name="Kay E."/>
            <person name="Nupen L.J."/>
            <person name="Ellenberg U."/>
            <person name="Houston D.M."/>
            <person name="Reeve A.H."/>
            <person name="Johnson K."/>
            <person name="Masello J.F."/>
            <person name="Stracke T."/>
            <person name="McKinlay B."/>
            <person name="Borboroglu P.G."/>
            <person name="Zhang D.X."/>
            <person name="Zhang G."/>
        </authorList>
    </citation>
    <scope>NUCLEOTIDE SEQUENCE</scope>
    <source>
        <strain evidence="10">RH 110-1</strain>
    </source>
</reference>